<protein>
    <recommendedName>
        <fullName evidence="3">Dihydrodipicolinate synthase family protein</fullName>
    </recommendedName>
</protein>
<organism evidence="1 2">
    <name type="scientific">Caballeronia humi</name>
    <dbReference type="NCBI Taxonomy" id="326474"/>
    <lineage>
        <taxon>Bacteria</taxon>
        <taxon>Pseudomonadati</taxon>
        <taxon>Pseudomonadota</taxon>
        <taxon>Betaproteobacteria</taxon>
        <taxon>Burkholderiales</taxon>
        <taxon>Burkholderiaceae</taxon>
        <taxon>Caballeronia</taxon>
    </lineage>
</organism>
<dbReference type="Proteomes" id="UP000054977">
    <property type="component" value="Unassembled WGS sequence"/>
</dbReference>
<evidence type="ECO:0008006" key="3">
    <source>
        <dbReference type="Google" id="ProtNLM"/>
    </source>
</evidence>
<dbReference type="InterPro" id="IPR009334">
    <property type="entry name" value="DUF993"/>
</dbReference>
<dbReference type="AlphaFoldDB" id="A0A158GD13"/>
<evidence type="ECO:0000313" key="1">
    <source>
        <dbReference type="EMBL" id="SAL29280.1"/>
    </source>
</evidence>
<dbReference type="STRING" id="326474.AWB65_01773"/>
<comment type="caution">
    <text evidence="1">The sequence shown here is derived from an EMBL/GenBank/DDBJ whole genome shotgun (WGS) entry which is preliminary data.</text>
</comment>
<dbReference type="OrthoDB" id="9805272at2"/>
<dbReference type="SUPFAM" id="SSF51569">
    <property type="entry name" value="Aldolase"/>
    <property type="match status" value="1"/>
</dbReference>
<gene>
    <name evidence="1" type="ORF">AWB65_01773</name>
</gene>
<keyword evidence="2" id="KW-1185">Reference proteome</keyword>
<dbReference type="RefSeq" id="WP_087666783.1">
    <property type="nucleotide sequence ID" value="NZ_FCNW02000005.1"/>
</dbReference>
<evidence type="ECO:0000313" key="2">
    <source>
        <dbReference type="Proteomes" id="UP000054977"/>
    </source>
</evidence>
<dbReference type="InterPro" id="IPR013785">
    <property type="entry name" value="Aldolase_TIM"/>
</dbReference>
<proteinExistence type="predicted"/>
<dbReference type="Pfam" id="PF06187">
    <property type="entry name" value="DUF993"/>
    <property type="match status" value="1"/>
</dbReference>
<dbReference type="Gene3D" id="3.20.20.70">
    <property type="entry name" value="Aldolase class I"/>
    <property type="match status" value="1"/>
</dbReference>
<reference evidence="1" key="1">
    <citation type="submission" date="2016-01" db="EMBL/GenBank/DDBJ databases">
        <authorList>
            <person name="Peeters C."/>
        </authorList>
    </citation>
    <scope>NUCLEOTIDE SEQUENCE [LARGE SCALE GENOMIC DNA]</scope>
    <source>
        <strain evidence="1">LMG 22934</strain>
    </source>
</reference>
<sequence>MNLTLNLPSASGTMDSYRLQGTPLDVRAPARPFNRIAYSAAHVVADPLRAGELNAEPAIDWERTLDYRRYLIEQGLGIAEAMDTAQRGMGLPWHSALELITRTVEGTRDIPGASIASGCGTDHVALNSITNCDQVIQAYAEQLEAVQRVGGRIILMASRALARVARTPDDYRRVYREVLAMCDQPVILHWLGEMFDPELAGYWGAKDYEGAARVCLDVIGASVDRVDGIKISLLDDAKEISFRRQLPPTVKMYTGDDFNYPSLIAGDEAGYSHALLGIFDAIAPAASQALDALAANDLDTFHALLSPTVLLSRHIFRAPTQYYKTGVVFLAYLNGFQNHFFMLGGHHGMRPPAYLADVFRLADQAGLLRDPENAIARMRKVMASLGCGD</sequence>
<name>A0A158GD13_9BURK</name>
<accession>A0A158GD13</accession>
<dbReference type="EMBL" id="FCNW02000005">
    <property type="protein sequence ID" value="SAL29280.1"/>
    <property type="molecule type" value="Genomic_DNA"/>
</dbReference>